<gene>
    <name evidence="2" type="ORF">OM076_02785</name>
</gene>
<proteinExistence type="predicted"/>
<dbReference type="AlphaFoldDB" id="A0A9X3RYH2"/>
<keyword evidence="1" id="KW-0472">Membrane</keyword>
<keyword evidence="3" id="KW-1185">Reference proteome</keyword>
<reference evidence="2" key="1">
    <citation type="submission" date="2022-10" db="EMBL/GenBank/DDBJ databases">
        <title>The WGS of Solirubrobacter ginsenosidimutans DSM 21036.</title>
        <authorList>
            <person name="Jiang Z."/>
        </authorList>
    </citation>
    <scope>NUCLEOTIDE SEQUENCE</scope>
    <source>
        <strain evidence="2">DSM 21036</strain>
    </source>
</reference>
<dbReference type="RefSeq" id="WP_270037852.1">
    <property type="nucleotide sequence ID" value="NZ_JAPDOD010000002.1"/>
</dbReference>
<evidence type="ECO:0000313" key="3">
    <source>
        <dbReference type="Proteomes" id="UP001149140"/>
    </source>
</evidence>
<name>A0A9X3RYH2_9ACTN</name>
<keyword evidence="1" id="KW-1133">Transmembrane helix</keyword>
<dbReference type="Proteomes" id="UP001149140">
    <property type="component" value="Unassembled WGS sequence"/>
</dbReference>
<dbReference type="EMBL" id="JAPDOD010000002">
    <property type="protein sequence ID" value="MDA0159179.1"/>
    <property type="molecule type" value="Genomic_DNA"/>
</dbReference>
<evidence type="ECO:0000256" key="1">
    <source>
        <dbReference type="SAM" id="Phobius"/>
    </source>
</evidence>
<feature type="transmembrane region" description="Helical" evidence="1">
    <location>
        <begin position="35"/>
        <end position="55"/>
    </location>
</feature>
<comment type="caution">
    <text evidence="2">The sequence shown here is derived from an EMBL/GenBank/DDBJ whole genome shotgun (WGS) entry which is preliminary data.</text>
</comment>
<feature type="transmembrane region" description="Helical" evidence="1">
    <location>
        <begin position="9"/>
        <end position="29"/>
    </location>
</feature>
<accession>A0A9X3RYH2</accession>
<keyword evidence="1" id="KW-0812">Transmembrane</keyword>
<evidence type="ECO:0000313" key="2">
    <source>
        <dbReference type="EMBL" id="MDA0159179.1"/>
    </source>
</evidence>
<sequence>MSFRALKYLSFTHSAIYTALLVVAIAGGHDEAKYVLGWAHGIGWIVMSLLCVDAVRRRVIPLWLGVMVAVVGGVGPFAGTIGFLYAERRAVSPAGLPQRDMV</sequence>
<feature type="transmembrane region" description="Helical" evidence="1">
    <location>
        <begin position="62"/>
        <end position="86"/>
    </location>
</feature>
<protein>
    <submittedName>
        <fullName evidence="2">Uncharacterized protein</fullName>
    </submittedName>
</protein>
<organism evidence="2 3">
    <name type="scientific">Solirubrobacter ginsenosidimutans</name>
    <dbReference type="NCBI Taxonomy" id="490573"/>
    <lineage>
        <taxon>Bacteria</taxon>
        <taxon>Bacillati</taxon>
        <taxon>Actinomycetota</taxon>
        <taxon>Thermoleophilia</taxon>
        <taxon>Solirubrobacterales</taxon>
        <taxon>Solirubrobacteraceae</taxon>
        <taxon>Solirubrobacter</taxon>
    </lineage>
</organism>